<organism evidence="1 2">
    <name type="scientific">Methylobacterium organophilum</name>
    <dbReference type="NCBI Taxonomy" id="410"/>
    <lineage>
        <taxon>Bacteria</taxon>
        <taxon>Pseudomonadati</taxon>
        <taxon>Pseudomonadota</taxon>
        <taxon>Alphaproteobacteria</taxon>
        <taxon>Hyphomicrobiales</taxon>
        <taxon>Methylobacteriaceae</taxon>
        <taxon>Methylobacterium</taxon>
    </lineage>
</organism>
<dbReference type="Proteomes" id="UP001055156">
    <property type="component" value="Unassembled WGS sequence"/>
</dbReference>
<comment type="caution">
    <text evidence="1">The sequence shown here is derived from an EMBL/GenBank/DDBJ whole genome shotgun (WGS) entry which is preliminary data.</text>
</comment>
<keyword evidence="2" id="KW-1185">Reference proteome</keyword>
<dbReference type="RefSeq" id="WP_238315009.1">
    <property type="nucleotide sequence ID" value="NZ_BPQV01000020.1"/>
</dbReference>
<reference evidence="1" key="1">
    <citation type="journal article" date="2021" name="Front. Microbiol.">
        <title>Comprehensive Comparative Genomics and Phenotyping of Methylobacterium Species.</title>
        <authorList>
            <person name="Alessa O."/>
            <person name="Ogura Y."/>
            <person name="Fujitani Y."/>
            <person name="Takami H."/>
            <person name="Hayashi T."/>
            <person name="Sahin N."/>
            <person name="Tani A."/>
        </authorList>
    </citation>
    <scope>NUCLEOTIDE SEQUENCE</scope>
    <source>
        <strain evidence="1">NBRC 15689</strain>
    </source>
</reference>
<protein>
    <submittedName>
        <fullName evidence="1">Uncharacterized protein</fullName>
    </submittedName>
</protein>
<name>A0ABQ4THG6_METOR</name>
<proteinExistence type="predicted"/>
<sequence>MAKQRITFEVDSSRLFDAIQEMGGECGLLGQRLVEILLAPKAAGLRTQVGTAFYGVTLVGAELAPATTTTEA</sequence>
<evidence type="ECO:0000313" key="2">
    <source>
        <dbReference type="Proteomes" id="UP001055156"/>
    </source>
</evidence>
<dbReference type="EMBL" id="BPQV01000020">
    <property type="protein sequence ID" value="GJE29784.1"/>
    <property type="molecule type" value="Genomic_DNA"/>
</dbReference>
<evidence type="ECO:0000313" key="1">
    <source>
        <dbReference type="EMBL" id="GJE29784.1"/>
    </source>
</evidence>
<gene>
    <name evidence="1" type="ORF">LKMONMHP_4670</name>
</gene>
<reference evidence="1" key="2">
    <citation type="submission" date="2021-08" db="EMBL/GenBank/DDBJ databases">
        <authorList>
            <person name="Tani A."/>
            <person name="Ola A."/>
            <person name="Ogura Y."/>
            <person name="Katsura K."/>
            <person name="Hayashi T."/>
        </authorList>
    </citation>
    <scope>NUCLEOTIDE SEQUENCE</scope>
    <source>
        <strain evidence="1">NBRC 15689</strain>
    </source>
</reference>
<accession>A0ABQ4THG6</accession>